<proteinExistence type="predicted"/>
<feature type="transmembrane region" description="Helical" evidence="2">
    <location>
        <begin position="243"/>
        <end position="265"/>
    </location>
</feature>
<keyword evidence="2" id="KW-0812">Transmembrane</keyword>
<dbReference type="STRING" id="134849.SAMN05443668_101589"/>
<sequence>MGGAGAGRTATVAPPAPVPAGMRPGPPTSPGYPRNPGQTGAHGPWGPPPAPVPPLWSARVWPLTKDGAPFGVLVAAAGAGLVGASVLVADALGVGIGLLVLAVLLAALATRPQTVRPRQIGFAVLAVALFGVASVRTAAWLLTLCVLAGLLATILAVTAGRSWTGILLGTLSPLGAFSRTARWTGRGVVPRVRGRRLPVGRALAITAASVLLLLVFGGLFAGADPVFADLVGGLVPEIDPAQWIGRFVLFAVVAALALIGACLSHQAPDFDALAPRRGTGRPRAEWAIPLGALVALFACFVGVQLVVLADGNRHVVRTAGLTYAEYARQGFWQLLAVTALTLLVVAVVVRIARRETRGDRLTLRVLLGALCLLAVLVVASALRRMWLYEDAYGFTRLRLLVQATEVWLGLVFVLVGIAGIRLRGRWLPRTVIATGVLTLLALAALNPDAFIAERSVDRYAETGRIDVGYLSGLSADAAPALDRLPPDLRSCALATLEYHVDADEAWYTANLSRAEAREIYRDRPPGLCTLSSR</sequence>
<feature type="transmembrane region" description="Helical" evidence="2">
    <location>
        <begin position="286"/>
        <end position="309"/>
    </location>
</feature>
<feature type="transmembrane region" description="Helical" evidence="2">
    <location>
        <begin position="163"/>
        <end position="181"/>
    </location>
</feature>
<feature type="transmembrane region" description="Helical" evidence="2">
    <location>
        <begin position="202"/>
        <end position="223"/>
    </location>
</feature>
<dbReference type="EMBL" id="FRCS01000001">
    <property type="protein sequence ID" value="SHM44097.1"/>
    <property type="molecule type" value="Genomic_DNA"/>
</dbReference>
<evidence type="ECO:0000256" key="2">
    <source>
        <dbReference type="SAM" id="Phobius"/>
    </source>
</evidence>
<gene>
    <name evidence="3" type="ORF">SAMN05443668_101589</name>
</gene>
<dbReference type="AlphaFoldDB" id="A0A1M7IUS6"/>
<feature type="transmembrane region" description="Helical" evidence="2">
    <location>
        <begin position="399"/>
        <end position="419"/>
    </location>
</feature>
<accession>A0A1M7IUS6</accession>
<feature type="region of interest" description="Disordered" evidence="1">
    <location>
        <begin position="1"/>
        <end position="49"/>
    </location>
</feature>
<feature type="transmembrane region" description="Helical" evidence="2">
    <location>
        <begin position="426"/>
        <end position="445"/>
    </location>
</feature>
<feature type="transmembrane region" description="Helical" evidence="2">
    <location>
        <begin position="329"/>
        <end position="349"/>
    </location>
</feature>
<dbReference type="Proteomes" id="UP000184440">
    <property type="component" value="Unassembled WGS sequence"/>
</dbReference>
<reference evidence="3 4" key="1">
    <citation type="submission" date="2016-11" db="EMBL/GenBank/DDBJ databases">
        <authorList>
            <person name="Jaros S."/>
            <person name="Januszkiewicz K."/>
            <person name="Wedrychowicz H."/>
        </authorList>
    </citation>
    <scope>NUCLEOTIDE SEQUENCE [LARGE SCALE GENOMIC DNA]</scope>
    <source>
        <strain evidence="3 4">DSM 46144</strain>
    </source>
</reference>
<dbReference type="Pfam" id="PF13687">
    <property type="entry name" value="DUF4153"/>
    <property type="match status" value="1"/>
</dbReference>
<evidence type="ECO:0000313" key="3">
    <source>
        <dbReference type="EMBL" id="SHM44097.1"/>
    </source>
</evidence>
<feature type="transmembrane region" description="Helical" evidence="2">
    <location>
        <begin position="67"/>
        <end position="86"/>
    </location>
</feature>
<keyword evidence="2" id="KW-1133">Transmembrane helix</keyword>
<name>A0A1M7IUS6_9ACTN</name>
<organism evidence="3 4">
    <name type="scientific">Cryptosporangium aurantiacum</name>
    <dbReference type="NCBI Taxonomy" id="134849"/>
    <lineage>
        <taxon>Bacteria</taxon>
        <taxon>Bacillati</taxon>
        <taxon>Actinomycetota</taxon>
        <taxon>Actinomycetes</taxon>
        <taxon>Cryptosporangiales</taxon>
        <taxon>Cryptosporangiaceae</taxon>
        <taxon>Cryptosporangium</taxon>
    </lineage>
</organism>
<protein>
    <submittedName>
        <fullName evidence="3">Uncharacterized protein</fullName>
    </submittedName>
</protein>
<keyword evidence="4" id="KW-1185">Reference proteome</keyword>
<dbReference type="InterPro" id="IPR025291">
    <property type="entry name" value="DUF4153"/>
</dbReference>
<feature type="transmembrane region" description="Helical" evidence="2">
    <location>
        <begin position="361"/>
        <end position="379"/>
    </location>
</feature>
<feature type="transmembrane region" description="Helical" evidence="2">
    <location>
        <begin position="122"/>
        <end position="151"/>
    </location>
</feature>
<evidence type="ECO:0000313" key="4">
    <source>
        <dbReference type="Proteomes" id="UP000184440"/>
    </source>
</evidence>
<evidence type="ECO:0000256" key="1">
    <source>
        <dbReference type="SAM" id="MobiDB-lite"/>
    </source>
</evidence>
<feature type="transmembrane region" description="Helical" evidence="2">
    <location>
        <begin position="92"/>
        <end position="110"/>
    </location>
</feature>
<feature type="compositionally biased region" description="Pro residues" evidence="1">
    <location>
        <begin position="14"/>
        <end position="30"/>
    </location>
</feature>
<keyword evidence="2" id="KW-0472">Membrane</keyword>